<evidence type="ECO:0000313" key="14">
    <source>
        <dbReference type="EMBL" id="QKD83595.1"/>
    </source>
</evidence>
<keyword evidence="11" id="KW-1133">Transmembrane helix</keyword>
<dbReference type="PANTHER" id="PTHR43014:SF2">
    <property type="entry name" value="MERCURIC REDUCTASE"/>
    <property type="match status" value="1"/>
</dbReference>
<keyword evidence="5 10" id="KW-0560">Oxidoreductase</keyword>
<keyword evidence="8" id="KW-0520">NAD</keyword>
<dbReference type="Pfam" id="PF07992">
    <property type="entry name" value="Pyr_redox_2"/>
    <property type="match status" value="1"/>
</dbReference>
<feature type="binding site" evidence="8">
    <location>
        <position position="303"/>
    </location>
    <ligand>
        <name>NAD(+)</name>
        <dbReference type="ChEBI" id="CHEBI:57540"/>
    </ligand>
</feature>
<dbReference type="InterPro" id="IPR004099">
    <property type="entry name" value="Pyr_nucl-diS_OxRdtase_dimer"/>
</dbReference>
<reference evidence="14 15" key="1">
    <citation type="submission" date="2020-05" db="EMBL/GenBank/DDBJ databases">
        <title>Complete genome sequence of of a novel Thermoleptolyngbya strain isolated from hot springs of Ganzi, Sichuan China.</title>
        <authorList>
            <person name="Tang J."/>
            <person name="Daroch M."/>
            <person name="Li L."/>
            <person name="Waleron K."/>
            <person name="Waleron M."/>
            <person name="Waleron M."/>
        </authorList>
    </citation>
    <scope>NUCLEOTIDE SEQUENCE [LARGE SCALE GENOMIC DNA]</scope>
    <source>
        <strain evidence="14 15">PKUAC-SCTA183</strain>
    </source>
</reference>
<evidence type="ECO:0000259" key="13">
    <source>
        <dbReference type="Pfam" id="PF07992"/>
    </source>
</evidence>
<feature type="binding site" evidence="8">
    <location>
        <begin position="213"/>
        <end position="220"/>
    </location>
    <ligand>
        <name>NAD(+)</name>
        <dbReference type="ChEBI" id="CHEBI:57540"/>
    </ligand>
</feature>
<dbReference type="InterPro" id="IPR012999">
    <property type="entry name" value="Pyr_OxRdtase_I_AS"/>
</dbReference>
<dbReference type="InterPro" id="IPR001100">
    <property type="entry name" value="Pyr_nuc-diS_OxRdtase"/>
</dbReference>
<dbReference type="NCBIfam" id="NF004991">
    <property type="entry name" value="PRK06370.1-3"/>
    <property type="match status" value="1"/>
</dbReference>
<dbReference type="Pfam" id="PF02852">
    <property type="entry name" value="Pyr_redox_dim"/>
    <property type="match status" value="1"/>
</dbReference>
<dbReference type="FunFam" id="3.30.390.30:FF:000001">
    <property type="entry name" value="Dihydrolipoyl dehydrogenase"/>
    <property type="match status" value="1"/>
</dbReference>
<dbReference type="InterPro" id="IPR036188">
    <property type="entry name" value="FAD/NAD-bd_sf"/>
</dbReference>
<comment type="cofactor">
    <cofactor evidence="8">
        <name>FAD</name>
        <dbReference type="ChEBI" id="CHEBI:57692"/>
    </cofactor>
    <text evidence="8">Binds 1 FAD per subunit.</text>
</comment>
<dbReference type="RefSeq" id="WP_172357470.1">
    <property type="nucleotide sequence ID" value="NZ_CP053661.1"/>
</dbReference>
<evidence type="ECO:0000256" key="2">
    <source>
        <dbReference type="ARBA" id="ARBA00022630"/>
    </source>
</evidence>
<feature type="disulfide bond" description="Redox-active" evidence="9">
    <location>
        <begin position="78"/>
        <end position="83"/>
    </location>
</feature>
<feature type="domain" description="Pyridine nucleotide-disulphide oxidoreductase dimerisation" evidence="12">
    <location>
        <begin position="383"/>
        <end position="492"/>
    </location>
</feature>
<keyword evidence="2 10" id="KW-0285">Flavoprotein</keyword>
<dbReference type="PIRSF" id="PIRSF000350">
    <property type="entry name" value="Mercury_reductase_MerA"/>
    <property type="match status" value="1"/>
</dbReference>
<evidence type="ECO:0000256" key="4">
    <source>
        <dbReference type="ARBA" id="ARBA00022857"/>
    </source>
</evidence>
<feature type="binding site" evidence="8">
    <location>
        <position position="87"/>
    </location>
    <ligand>
        <name>FAD</name>
        <dbReference type="ChEBI" id="CHEBI:57692"/>
    </ligand>
</feature>
<keyword evidence="8" id="KW-0547">Nucleotide-binding</keyword>
<evidence type="ECO:0000313" key="15">
    <source>
        <dbReference type="Proteomes" id="UP000505210"/>
    </source>
</evidence>
<dbReference type="GO" id="GO:0003955">
    <property type="term" value="F:NAD(P)H dehydrogenase (quinone) activity"/>
    <property type="evidence" value="ECO:0007669"/>
    <property type="project" value="TreeGrafter"/>
</dbReference>
<keyword evidence="11" id="KW-0812">Transmembrane</keyword>
<dbReference type="EMBL" id="CP053661">
    <property type="protein sequence ID" value="QKD83595.1"/>
    <property type="molecule type" value="Genomic_DNA"/>
</dbReference>
<evidence type="ECO:0000256" key="9">
    <source>
        <dbReference type="PIRSR" id="PIRSR000350-4"/>
    </source>
</evidence>
<evidence type="ECO:0000259" key="12">
    <source>
        <dbReference type="Pfam" id="PF02852"/>
    </source>
</evidence>
<organism evidence="14 15">
    <name type="scientific">Thermoleptolyngbya sichuanensis A183</name>
    <dbReference type="NCBI Taxonomy" id="2737172"/>
    <lineage>
        <taxon>Bacteria</taxon>
        <taxon>Bacillati</taxon>
        <taxon>Cyanobacteriota</taxon>
        <taxon>Cyanophyceae</taxon>
        <taxon>Oculatellales</taxon>
        <taxon>Oculatellaceae</taxon>
        <taxon>Thermoleptolyngbya</taxon>
        <taxon>Thermoleptolyngbya sichuanensis</taxon>
    </lineage>
</organism>
<keyword evidence="3 8" id="KW-0274">FAD</keyword>
<dbReference type="FunFam" id="3.50.50.60:FF:000379">
    <property type="entry name" value="Mercuric reductase"/>
    <property type="match status" value="1"/>
</dbReference>
<dbReference type="Gene3D" id="3.30.390.30">
    <property type="match status" value="1"/>
</dbReference>
<dbReference type="PRINTS" id="PR00368">
    <property type="entry name" value="FADPNR"/>
</dbReference>
<evidence type="ECO:0000256" key="6">
    <source>
        <dbReference type="ARBA" id="ARBA00023157"/>
    </source>
</evidence>
<feature type="binding site" evidence="8">
    <location>
        <position position="344"/>
    </location>
    <ligand>
        <name>FAD</name>
        <dbReference type="ChEBI" id="CHEBI:57692"/>
    </ligand>
</feature>
<feature type="domain" description="FAD/NAD(P)-binding" evidence="13">
    <location>
        <begin position="39"/>
        <end position="357"/>
    </location>
</feature>
<dbReference type="SUPFAM" id="SSF51905">
    <property type="entry name" value="FAD/NAD(P)-binding domain"/>
    <property type="match status" value="1"/>
</dbReference>
<gene>
    <name evidence="14" type="ORF">HPC62_16540</name>
</gene>
<dbReference type="GO" id="GO:0050660">
    <property type="term" value="F:flavin adenine dinucleotide binding"/>
    <property type="evidence" value="ECO:0007669"/>
    <property type="project" value="TreeGrafter"/>
</dbReference>
<accession>A0A6M8BMP5</accession>
<keyword evidence="15" id="KW-1185">Reference proteome</keyword>
<dbReference type="PRINTS" id="PR00411">
    <property type="entry name" value="PNDRDTASEI"/>
</dbReference>
<sequence>MTQFISQEPALQPLDEYNQSLLSYVHPPDWMNPMPAAMYDLVVIGAGTAGLVVAAGAAGLGLGLKVALIERSLMGGDCLNVGCVPSKCIIRSSRAAADIRDAMSFGVHPPEQVEVDFAAVMRRMRKIRAGISHHDSADRFRKLGIDVFLGSAEFVNEGAIAVNGVQLRFKKAVIATGARAVRPKVPGLAEAGHLTNETVFSLTERPNRLAVIGGGPIGCELAQAFHRLGSQVTILHKNSHLLDREDADAAEIVQQQFLREKMQLILDCKLEQVEQTSAGKVIQYSQNGTVHKVVVDEILVGAGRAPNVEGLNLEAVGVKYDPRRGIQVNDYLQTTNPRIYAAGDICMDWKFTHAADAAARIVIKNTLFAPFGLGRGKLSSLVMPWVTYTDPEIAHVGLYEREAQAKGFDTNTLKIPFSSVDRALADGETDGFVKIMHKRGSDQILGATIVARHAGEMISEVTLAIATKQGLSALSGVIHPYPTQAEGIKKAADAYRRTLLTPRTQAFLKLLTKFS</sequence>
<proteinExistence type="inferred from homology"/>
<evidence type="ECO:0000256" key="3">
    <source>
        <dbReference type="ARBA" id="ARBA00022827"/>
    </source>
</evidence>
<dbReference type="PANTHER" id="PTHR43014">
    <property type="entry name" value="MERCURIC REDUCTASE"/>
    <property type="match status" value="1"/>
</dbReference>
<dbReference type="GO" id="GO:0016668">
    <property type="term" value="F:oxidoreductase activity, acting on a sulfur group of donors, NAD(P) as acceptor"/>
    <property type="evidence" value="ECO:0007669"/>
    <property type="project" value="InterPro"/>
</dbReference>
<dbReference type="Gene3D" id="3.50.50.60">
    <property type="entry name" value="FAD/NAD(P)-binding domain"/>
    <property type="match status" value="2"/>
</dbReference>
<keyword evidence="7 10" id="KW-0676">Redox-active center</keyword>
<name>A0A6M8BMP5_9CYAN</name>
<feature type="transmembrane region" description="Helical" evidence="11">
    <location>
        <begin position="41"/>
        <end position="64"/>
    </location>
</feature>
<comment type="similarity">
    <text evidence="1 10">Belongs to the class-I pyridine nucleotide-disulfide oxidoreductase family.</text>
</comment>
<evidence type="ECO:0000256" key="5">
    <source>
        <dbReference type="ARBA" id="ARBA00023002"/>
    </source>
</evidence>
<dbReference type="PROSITE" id="PS00076">
    <property type="entry name" value="PYRIDINE_REDOX_1"/>
    <property type="match status" value="1"/>
</dbReference>
<dbReference type="Proteomes" id="UP000505210">
    <property type="component" value="Chromosome"/>
</dbReference>
<dbReference type="InterPro" id="IPR023753">
    <property type="entry name" value="FAD/NAD-binding_dom"/>
</dbReference>
<evidence type="ECO:0000256" key="10">
    <source>
        <dbReference type="RuleBase" id="RU003691"/>
    </source>
</evidence>
<dbReference type="AlphaFoldDB" id="A0A6M8BMP5"/>
<dbReference type="KEGG" id="theu:HPC62_16540"/>
<dbReference type="InterPro" id="IPR016156">
    <property type="entry name" value="FAD/NAD-linked_Rdtase_dimer_sf"/>
</dbReference>
<dbReference type="SUPFAM" id="SSF55424">
    <property type="entry name" value="FAD/NAD-linked reductases, dimerisation (C-terminal) domain"/>
    <property type="match status" value="1"/>
</dbReference>
<evidence type="ECO:0000256" key="11">
    <source>
        <dbReference type="SAM" id="Phobius"/>
    </source>
</evidence>
<evidence type="ECO:0000256" key="8">
    <source>
        <dbReference type="PIRSR" id="PIRSR000350-3"/>
    </source>
</evidence>
<keyword evidence="11" id="KW-0472">Membrane</keyword>
<keyword evidence="6" id="KW-1015">Disulfide bond</keyword>
<evidence type="ECO:0000256" key="1">
    <source>
        <dbReference type="ARBA" id="ARBA00007532"/>
    </source>
</evidence>
<evidence type="ECO:0000256" key="7">
    <source>
        <dbReference type="ARBA" id="ARBA00023284"/>
    </source>
</evidence>
<protein>
    <submittedName>
        <fullName evidence="14">Mercuric reductase</fullName>
    </submittedName>
</protein>
<keyword evidence="4" id="KW-0521">NADP</keyword>